<gene>
    <name evidence="2" type="ORF">L833_0370</name>
</gene>
<organism evidence="2 3">
    <name type="scientific">Mycobacteroides abscessus MAB_091912_2446</name>
    <dbReference type="NCBI Taxonomy" id="1335414"/>
    <lineage>
        <taxon>Bacteria</taxon>
        <taxon>Bacillati</taxon>
        <taxon>Actinomycetota</taxon>
        <taxon>Actinomycetes</taxon>
        <taxon>Mycobacteriales</taxon>
        <taxon>Mycobacteriaceae</taxon>
        <taxon>Mycobacteroides</taxon>
        <taxon>Mycobacteroides abscessus</taxon>
    </lineage>
</organism>
<name>A0A829MF21_9MYCO</name>
<proteinExistence type="predicted"/>
<dbReference type="Proteomes" id="UP000018502">
    <property type="component" value="Unassembled WGS sequence"/>
</dbReference>
<comment type="caution">
    <text evidence="2">The sequence shown here is derived from an EMBL/GenBank/DDBJ whole genome shotgun (WGS) entry which is preliminary data.</text>
</comment>
<evidence type="ECO:0000313" key="2">
    <source>
        <dbReference type="EMBL" id="ESV62996.1"/>
    </source>
</evidence>
<dbReference type="EMBL" id="AYTF01000001">
    <property type="protein sequence ID" value="ESV62996.1"/>
    <property type="molecule type" value="Genomic_DNA"/>
</dbReference>
<dbReference type="AlphaFoldDB" id="A0A829MF21"/>
<reference evidence="2 3" key="1">
    <citation type="journal article" date="2014" name="Emerg. Infect. Dis.">
        <title>High-level Relatedness among Mycobacterium abscessus subsp. massiliense Strains from Widely Separated Outbreaks.</title>
        <authorList>
            <person name="Tettelin H."/>
            <person name="Davidson R.M."/>
            <person name="Agrawal S."/>
            <person name="Aitken M.L."/>
            <person name="Shallom S."/>
            <person name="Hasan N.A."/>
            <person name="Strong M."/>
            <person name="Nogueira de Moura V.C."/>
            <person name="De Groote M.A."/>
            <person name="Duarte R.S."/>
            <person name="Hine E."/>
            <person name="Parankush S."/>
            <person name="Su Q."/>
            <person name="Daugherty S.C."/>
            <person name="Fraser C.M."/>
            <person name="Brown-Elliott B.A."/>
            <person name="Wallace R.J.Jr."/>
            <person name="Holland S.M."/>
            <person name="Sampaio E.P."/>
            <person name="Olivier K.N."/>
            <person name="Jackson M."/>
            <person name="Zelazny A.M."/>
        </authorList>
    </citation>
    <scope>NUCLEOTIDE SEQUENCE [LARGE SCALE GENOMIC DNA]</scope>
    <source>
        <strain evidence="2 3">MAB_091912_2446</strain>
    </source>
</reference>
<evidence type="ECO:0000313" key="3">
    <source>
        <dbReference type="Proteomes" id="UP000018502"/>
    </source>
</evidence>
<accession>A0A829MF21</accession>
<sequence>MFSEIRQRRAAAAAVKAVKPGTPQTTEERLADRYGRR</sequence>
<feature type="region of interest" description="Disordered" evidence="1">
    <location>
        <begin position="12"/>
        <end position="37"/>
    </location>
</feature>
<evidence type="ECO:0000256" key="1">
    <source>
        <dbReference type="SAM" id="MobiDB-lite"/>
    </source>
</evidence>
<feature type="compositionally biased region" description="Basic and acidic residues" evidence="1">
    <location>
        <begin position="26"/>
        <end position="37"/>
    </location>
</feature>
<protein>
    <submittedName>
        <fullName evidence="2">Uncharacterized protein</fullName>
    </submittedName>
</protein>